<dbReference type="SUPFAM" id="SSF50978">
    <property type="entry name" value="WD40 repeat-like"/>
    <property type="match status" value="1"/>
</dbReference>
<gene>
    <name evidence="4" type="ORF">AURANDRAFT_72559</name>
</gene>
<dbReference type="EMBL" id="GL833154">
    <property type="protein sequence ID" value="EGB04253.1"/>
    <property type="molecule type" value="Genomic_DNA"/>
</dbReference>
<dbReference type="PANTHER" id="PTHR44499:SF1">
    <property type="entry name" value="JOUBERIN"/>
    <property type="match status" value="1"/>
</dbReference>
<dbReference type="OMA" id="EQEDIIF"/>
<feature type="repeat" description="WD" evidence="3">
    <location>
        <begin position="789"/>
        <end position="818"/>
    </location>
</feature>
<accession>F0YKW1</accession>
<dbReference type="RefSeq" id="XP_009041104.1">
    <property type="nucleotide sequence ID" value="XM_009042856.1"/>
</dbReference>
<dbReference type="KEGG" id="aaf:AURANDRAFT_72559"/>
<dbReference type="Gene3D" id="2.130.10.10">
    <property type="entry name" value="YVTN repeat-like/Quinoprotein amine dehydrogenase"/>
    <property type="match status" value="1"/>
</dbReference>
<evidence type="ECO:0000256" key="2">
    <source>
        <dbReference type="ARBA" id="ARBA00022737"/>
    </source>
</evidence>
<evidence type="ECO:0000256" key="3">
    <source>
        <dbReference type="PROSITE-ProRule" id="PRU00221"/>
    </source>
</evidence>
<dbReference type="eggNOG" id="KOG0266">
    <property type="taxonomic scope" value="Eukaryota"/>
</dbReference>
<dbReference type="GO" id="GO:0036064">
    <property type="term" value="C:ciliary basal body"/>
    <property type="evidence" value="ECO:0007669"/>
    <property type="project" value="TreeGrafter"/>
</dbReference>
<dbReference type="SMART" id="SM00320">
    <property type="entry name" value="WD40"/>
    <property type="match status" value="4"/>
</dbReference>
<keyword evidence="1 3" id="KW-0853">WD repeat</keyword>
<dbReference type="PROSITE" id="PS50082">
    <property type="entry name" value="WD_REPEATS_2"/>
    <property type="match status" value="2"/>
</dbReference>
<dbReference type="GO" id="GO:0044458">
    <property type="term" value="P:motile cilium assembly"/>
    <property type="evidence" value="ECO:0007669"/>
    <property type="project" value="TreeGrafter"/>
</dbReference>
<dbReference type="Proteomes" id="UP000002729">
    <property type="component" value="Unassembled WGS sequence"/>
</dbReference>
<evidence type="ECO:0000313" key="4">
    <source>
        <dbReference type="EMBL" id="EGB04253.1"/>
    </source>
</evidence>
<dbReference type="Pfam" id="PF00400">
    <property type="entry name" value="WD40"/>
    <property type="match status" value="2"/>
</dbReference>
<dbReference type="PANTHER" id="PTHR44499">
    <property type="entry name" value="JOUBERIN"/>
    <property type="match status" value="1"/>
</dbReference>
<dbReference type="InterPro" id="IPR036322">
    <property type="entry name" value="WD40_repeat_dom_sf"/>
</dbReference>
<protein>
    <submittedName>
        <fullName evidence="4">Uncharacterized protein</fullName>
    </submittedName>
</protein>
<dbReference type="InterPro" id="IPR015943">
    <property type="entry name" value="WD40/YVTN_repeat-like_dom_sf"/>
</dbReference>
<dbReference type="AlphaFoldDB" id="F0YKW1"/>
<reference evidence="4 5" key="1">
    <citation type="journal article" date="2011" name="Proc. Natl. Acad. Sci. U.S.A.">
        <title>Niche of harmful alga Aureococcus anophagefferens revealed through ecogenomics.</title>
        <authorList>
            <person name="Gobler C.J."/>
            <person name="Berry D.L."/>
            <person name="Dyhrman S.T."/>
            <person name="Wilhelm S.W."/>
            <person name="Salamov A."/>
            <person name="Lobanov A.V."/>
            <person name="Zhang Y."/>
            <person name="Collier J.L."/>
            <person name="Wurch L.L."/>
            <person name="Kustka A.B."/>
            <person name="Dill B.D."/>
            <person name="Shah M."/>
            <person name="VerBerkmoes N.C."/>
            <person name="Kuo A."/>
            <person name="Terry A."/>
            <person name="Pangilinan J."/>
            <person name="Lindquist E.A."/>
            <person name="Lucas S."/>
            <person name="Paulsen I.T."/>
            <person name="Hattenrath-Lehmann T.K."/>
            <person name="Talmage S.C."/>
            <person name="Walker E.A."/>
            <person name="Koch F."/>
            <person name="Burson A.M."/>
            <person name="Marcoval M.A."/>
            <person name="Tang Y.Z."/>
            <person name="Lecleir G.R."/>
            <person name="Coyne K.J."/>
            <person name="Berg G.M."/>
            <person name="Bertrand E.M."/>
            <person name="Saito M.A."/>
            <person name="Gladyshev V.N."/>
            <person name="Grigoriev I.V."/>
        </authorList>
    </citation>
    <scope>NUCLEOTIDE SEQUENCE [LARGE SCALE GENOMIC DNA]</scope>
    <source>
        <strain evidence="5">CCMP 1984</strain>
    </source>
</reference>
<evidence type="ECO:0000256" key="1">
    <source>
        <dbReference type="ARBA" id="ARBA00022574"/>
    </source>
</evidence>
<dbReference type="InParanoid" id="F0YKW1"/>
<dbReference type="InterPro" id="IPR019775">
    <property type="entry name" value="WD40_repeat_CS"/>
</dbReference>
<proteinExistence type="predicted"/>
<evidence type="ECO:0000313" key="5">
    <source>
        <dbReference type="Proteomes" id="UP000002729"/>
    </source>
</evidence>
<dbReference type="InterPro" id="IPR052803">
    <property type="entry name" value="Cilium-Associated_Jouberin"/>
</dbReference>
<dbReference type="PROSITE" id="PS50294">
    <property type="entry name" value="WD_REPEATS_REGION"/>
    <property type="match status" value="1"/>
</dbReference>
<keyword evidence="5" id="KW-1185">Reference proteome</keyword>
<dbReference type="InterPro" id="IPR001680">
    <property type="entry name" value="WD40_rpt"/>
</dbReference>
<dbReference type="OrthoDB" id="2096344at2759"/>
<dbReference type="GeneID" id="20228766"/>
<organism evidence="5">
    <name type="scientific">Aureococcus anophagefferens</name>
    <name type="common">Harmful bloom alga</name>
    <dbReference type="NCBI Taxonomy" id="44056"/>
    <lineage>
        <taxon>Eukaryota</taxon>
        <taxon>Sar</taxon>
        <taxon>Stramenopiles</taxon>
        <taxon>Ochrophyta</taxon>
        <taxon>Pelagophyceae</taxon>
        <taxon>Pelagomonadales</taxon>
        <taxon>Pelagomonadaceae</taxon>
        <taxon>Aureococcus</taxon>
    </lineage>
</organism>
<keyword evidence="2" id="KW-0677">Repeat</keyword>
<name>F0YKW1_AURAN</name>
<feature type="repeat" description="WD" evidence="3">
    <location>
        <begin position="527"/>
        <end position="560"/>
    </location>
</feature>
<dbReference type="PROSITE" id="PS00678">
    <property type="entry name" value="WD_REPEATS_1"/>
    <property type="match status" value="2"/>
</dbReference>
<sequence length="905" mass="98477">MRHRAGDSEESPALLEALLGGPPRPGVLGGALRLTAAAAGSRGRRRRRVERVGSHGSYATAQKGFWAKYCKWYPSYQVVDECNRFGRCLRAWAAQNLPFQNGLNDRPRPLELNEVAANRVAQMRTRARPDDVISISILGTGNLSDEPDIIHPIVRAHLVDPTSGRYLVPSTKSSCQGVGGLTTYHEQASALRTDSLKYATGVEEMDVPVEHVLPIATAPCHLQGRSIAPVWNESCVINLPYRDLLDPNVLILFEIVDFNHIQSHSTHREHTDGLYGLAWAYLQPVGLHGDVYVGTRGSIPKGQKLTGATGAGDDEAKLSIRLQLYDYKSLSPSARYTALASGISAPPAPASPRVPAVYLQYLRKGRARYPSTLLVRIHPISRPHDHEVSYRPTQPNQKEVSDICSVASQPKSGIDAKTAASRGMADARSLRATCRQRYASEGCVLPDRLLCRIHSGSHGALTIQFSPTGRLLAVASVESLVCPIRLYDAAGHTDGAGIHLPSAATACAAYGLQVDCDKEGALLLADLDGHHGLIYDLRFTADERFLLSASADGLAKIWDLGSLAALPDPVRPSRAPQILCIIREPSGHYIYAAAFVAMVSRSGAVVESVENRPPGPGQGWATRRRDDSEVNATRNVVGHQQNPDIIAKLCPPILTGAYSGALAYWDPGTGSSLGLLGGEIVHDGRVHCIEVDQRSGRIYSGDSTGAIIVWRRNGDGNCVSHFVKARKIEHAEFKCKPIMSMQLHPKCRRGQLLVQAQACTLKLFDLTTAQPVAHYKGNVVNTALIRAKFSPDGNIIMAGSEDGKVYAWDTKSTTPILLPMAHVGYNAPLCDLTWHPTQHVVAYTCYGGDHPILLCFSHRPENPRYLLENSALGAVSHLDEDRAAKRKERLRELQMRRRGDSGLAI</sequence>